<evidence type="ECO:0000256" key="6">
    <source>
        <dbReference type="ARBA" id="ARBA00022777"/>
    </source>
</evidence>
<feature type="compositionally biased region" description="Acidic residues" evidence="11">
    <location>
        <begin position="29"/>
        <end position="39"/>
    </location>
</feature>
<dbReference type="GO" id="GO:0004693">
    <property type="term" value="F:cyclin-dependent protein serine/threonine kinase activity"/>
    <property type="evidence" value="ECO:0007669"/>
    <property type="project" value="UniProtKB-EC"/>
</dbReference>
<evidence type="ECO:0000256" key="5">
    <source>
        <dbReference type="ARBA" id="ARBA00022741"/>
    </source>
</evidence>
<feature type="region of interest" description="Disordered" evidence="11">
    <location>
        <begin position="940"/>
        <end position="993"/>
    </location>
</feature>
<dbReference type="GO" id="GO:0030332">
    <property type="term" value="F:cyclin binding"/>
    <property type="evidence" value="ECO:0007669"/>
    <property type="project" value="TreeGrafter"/>
</dbReference>
<dbReference type="SUPFAM" id="SSF56112">
    <property type="entry name" value="Protein kinase-like (PK-like)"/>
    <property type="match status" value="1"/>
</dbReference>
<dbReference type="PROSITE" id="PS00108">
    <property type="entry name" value="PROTEIN_KINASE_ST"/>
    <property type="match status" value="1"/>
</dbReference>
<feature type="compositionally biased region" description="Low complexity" evidence="11">
    <location>
        <begin position="402"/>
        <end position="411"/>
    </location>
</feature>
<dbReference type="GO" id="GO:0008353">
    <property type="term" value="F:RNA polymerase II CTD heptapeptide repeat kinase activity"/>
    <property type="evidence" value="ECO:0007669"/>
    <property type="project" value="TreeGrafter"/>
</dbReference>
<dbReference type="Gene3D" id="1.10.510.10">
    <property type="entry name" value="Transferase(Phosphotransferase) domain 1"/>
    <property type="match status" value="1"/>
</dbReference>
<dbReference type="FunFam" id="3.30.200.20:FF:000270">
    <property type="entry name" value="Serine/threonine-protein kinase bur1"/>
    <property type="match status" value="1"/>
</dbReference>
<reference evidence="13 14" key="1">
    <citation type="journal article" date="2010" name="Genome Biol.">
        <title>A first genome assembly of the barley fungal pathogen Pyrenophora teres f. teres.</title>
        <authorList>
            <person name="Ellwood S.R."/>
            <person name="Liu Z."/>
            <person name="Syme R.A."/>
            <person name="Lai Z."/>
            <person name="Hane J.K."/>
            <person name="Keiper F."/>
            <person name="Moffat C.S."/>
            <person name="Oliver R.P."/>
            <person name="Friesen T.L."/>
        </authorList>
    </citation>
    <scope>NUCLEOTIDE SEQUENCE [LARGE SCALE GENOMIC DNA]</scope>
    <source>
        <strain evidence="13 14">0-1</strain>
    </source>
</reference>
<evidence type="ECO:0000256" key="1">
    <source>
        <dbReference type="ARBA" id="ARBA00006485"/>
    </source>
</evidence>
<dbReference type="InterPro" id="IPR008271">
    <property type="entry name" value="Ser/Thr_kinase_AS"/>
</dbReference>
<keyword evidence="4" id="KW-0808">Transferase</keyword>
<feature type="region of interest" description="Disordered" evidence="11">
    <location>
        <begin position="147"/>
        <end position="625"/>
    </location>
</feature>
<dbReference type="AlphaFoldDB" id="E3RU68"/>
<dbReference type="Proteomes" id="UP000001067">
    <property type="component" value="Unassembled WGS sequence"/>
</dbReference>
<dbReference type="FunFam" id="1.10.510.10:FF:000440">
    <property type="entry name" value="Serine/threonine-protein kinase bur1"/>
    <property type="match status" value="1"/>
</dbReference>
<evidence type="ECO:0000256" key="8">
    <source>
        <dbReference type="ARBA" id="ARBA00047811"/>
    </source>
</evidence>
<dbReference type="eggNOG" id="KOG0600">
    <property type="taxonomic scope" value="Eukaryota"/>
</dbReference>
<protein>
    <recommendedName>
        <fullName evidence="2">cyclin-dependent kinase</fullName>
        <ecNumber evidence="2">2.7.11.22</ecNumber>
    </recommendedName>
</protein>
<keyword evidence="14" id="KW-1185">Reference proteome</keyword>
<feature type="compositionally biased region" description="Low complexity" evidence="11">
    <location>
        <begin position="274"/>
        <end position="297"/>
    </location>
</feature>
<feature type="compositionally biased region" description="Polar residues" evidence="11">
    <location>
        <begin position="336"/>
        <end position="347"/>
    </location>
</feature>
<evidence type="ECO:0000259" key="12">
    <source>
        <dbReference type="PROSITE" id="PS50011"/>
    </source>
</evidence>
<dbReference type="STRING" id="861557.E3RU68"/>
<gene>
    <name evidence="13" type="ORF">PTT_12614</name>
</gene>
<keyword evidence="3" id="KW-0723">Serine/threonine-protein kinase</keyword>
<dbReference type="PROSITE" id="PS00107">
    <property type="entry name" value="PROTEIN_KINASE_ATP"/>
    <property type="match status" value="1"/>
</dbReference>
<evidence type="ECO:0000256" key="10">
    <source>
        <dbReference type="PROSITE-ProRule" id="PRU10141"/>
    </source>
</evidence>
<dbReference type="Gene3D" id="3.30.200.20">
    <property type="entry name" value="Phosphorylase Kinase, domain 1"/>
    <property type="match status" value="1"/>
</dbReference>
<dbReference type="OrthoDB" id="204883at2759"/>
<evidence type="ECO:0000256" key="9">
    <source>
        <dbReference type="ARBA" id="ARBA00048367"/>
    </source>
</evidence>
<feature type="domain" description="Protein kinase" evidence="12">
    <location>
        <begin position="629"/>
        <end position="914"/>
    </location>
</feature>
<evidence type="ECO:0000256" key="7">
    <source>
        <dbReference type="ARBA" id="ARBA00022840"/>
    </source>
</evidence>
<comment type="similarity">
    <text evidence="1">Belongs to the protein kinase superfamily. CMGC Ser/Thr protein kinase family. CDC2/CDKX subfamily.</text>
</comment>
<evidence type="ECO:0000313" key="13">
    <source>
        <dbReference type="EMBL" id="EFQ90737.1"/>
    </source>
</evidence>
<feature type="compositionally biased region" description="Basic and acidic residues" evidence="11">
    <location>
        <begin position="379"/>
        <end position="400"/>
    </location>
</feature>
<keyword evidence="7 10" id="KW-0067">ATP-binding</keyword>
<dbReference type="CDD" id="cd07840">
    <property type="entry name" value="STKc_CDK9_like"/>
    <property type="match status" value="1"/>
</dbReference>
<dbReference type="GO" id="GO:0005524">
    <property type="term" value="F:ATP binding"/>
    <property type="evidence" value="ECO:0007669"/>
    <property type="project" value="UniProtKB-UniRule"/>
</dbReference>
<proteinExistence type="inferred from homology"/>
<comment type="catalytic activity">
    <reaction evidence="9">
        <text>L-seryl-[protein] + ATP = O-phospho-L-seryl-[protein] + ADP + H(+)</text>
        <dbReference type="Rhea" id="RHEA:17989"/>
        <dbReference type="Rhea" id="RHEA-COMP:9863"/>
        <dbReference type="Rhea" id="RHEA-COMP:11604"/>
        <dbReference type="ChEBI" id="CHEBI:15378"/>
        <dbReference type="ChEBI" id="CHEBI:29999"/>
        <dbReference type="ChEBI" id="CHEBI:30616"/>
        <dbReference type="ChEBI" id="CHEBI:83421"/>
        <dbReference type="ChEBI" id="CHEBI:456216"/>
        <dbReference type="EC" id="2.7.11.22"/>
    </reaction>
</comment>
<comment type="catalytic activity">
    <reaction evidence="8">
        <text>L-threonyl-[protein] + ATP = O-phospho-L-threonyl-[protein] + ADP + H(+)</text>
        <dbReference type="Rhea" id="RHEA:46608"/>
        <dbReference type="Rhea" id="RHEA-COMP:11060"/>
        <dbReference type="Rhea" id="RHEA-COMP:11605"/>
        <dbReference type="ChEBI" id="CHEBI:15378"/>
        <dbReference type="ChEBI" id="CHEBI:30013"/>
        <dbReference type="ChEBI" id="CHEBI:30616"/>
        <dbReference type="ChEBI" id="CHEBI:61977"/>
        <dbReference type="ChEBI" id="CHEBI:456216"/>
        <dbReference type="EC" id="2.7.11.22"/>
    </reaction>
</comment>
<keyword evidence="5 10" id="KW-0547">Nucleotide-binding</keyword>
<sequence>MHRRRRPAIASNTAGALFRTRLTSRDDHGDDGDGDDDSSDTWPRSAREEASPRPRSAPYPQRSTIGILATGNKLASTFAAQYVLGSTGVIYRRGDCHPGGLIDDLLHPVTILGPGRTGTAPPAIEQEVAVEPLDVPHLARHPADALQLRHRSDKEANSSKATPANDTSRKASPVPASGYNSDNPAGRDEDNMRGAYNYQGRGGFQQSPPYPPNNQYSPQNQSPYQGGRGGWNSQPYPNQGSVSVSVSVSASSPQTNVNRSPMQGYPPNHSPYHQNQSPGYYPNQPYPQPGFQNSPHRGGYRGGGGYHGPDRRMSGPGASAPFGGPGGRGRGTAPTQYSNLSWTPSSGTRGGRPATEAPRPQPVATSQSTDSASVDADDNPFRPSKDLRVEDEGLKEEKKTPKSTTPTAPKAGFTFSLMKLKNSVPSTSKAKLAIEEPEKAESSSKESLLDTKAKAVTEREVRYAESRNDRDRDVRDREYERDRDRDRENRERDRRYDDYYDRKPTYRDPRDRDVRDVRDPRDTYYRGRERDYRDPRERDLRDLRDSRDMRDRDPRDLRDRREPYPPRRFDDRRPERPDSRTDIRPARPERRTPPPQIPKTKTIIKKRMKPRPTLDPEHANSDSVYYRKPGNESVVGSGTYGKVFKGIHVYTKDMVALKKIRMEGERDGFPVTAIREVKLLQSLNHPNIVNLREVMVEKNDCYMVFEYLSHDLTGLLNHPTFKLEQAHKKDLAKQLFEGLDYLHRRGVLHRDIKAANILVSNTGQLKLADFGLARFYAKSSKLDYTNRVITIWYRSPELLLGETQYGPAVDIWSAACVLVEIFTRHAIFPGSGGEISQLDKIYNVLGTPTVQDWPGIVDMQWSELLRPTERKQSTFEEKYKDRVSPMAFELLQAMFLFDPNARPTAADVLEHPFFTSEAPPPKRADALKELEGDWHEFESKALRKEKDKQEHEARRVAREEKDLARKDEGKRRADATAGEERDAKRAKSGDVTA</sequence>
<dbReference type="GO" id="GO:0032968">
    <property type="term" value="P:positive regulation of transcription elongation by RNA polymerase II"/>
    <property type="evidence" value="ECO:0007669"/>
    <property type="project" value="TreeGrafter"/>
</dbReference>
<dbReference type="InterPro" id="IPR017441">
    <property type="entry name" value="Protein_kinase_ATP_BS"/>
</dbReference>
<feature type="region of interest" description="Disordered" evidence="11">
    <location>
        <begin position="1"/>
        <end position="62"/>
    </location>
</feature>
<dbReference type="InterPro" id="IPR000719">
    <property type="entry name" value="Prot_kinase_dom"/>
</dbReference>
<dbReference type="PANTHER" id="PTHR24056:SF546">
    <property type="entry name" value="CYCLIN-DEPENDENT KINASE 12"/>
    <property type="match status" value="1"/>
</dbReference>
<dbReference type="Pfam" id="PF00069">
    <property type="entry name" value="Pkinase"/>
    <property type="match status" value="1"/>
</dbReference>
<dbReference type="InterPro" id="IPR050108">
    <property type="entry name" value="CDK"/>
</dbReference>
<accession>E3RU68</accession>
<organism evidence="14">
    <name type="scientific">Pyrenophora teres f. teres (strain 0-1)</name>
    <name type="common">Barley net blotch fungus</name>
    <name type="synonym">Drechslera teres f. teres</name>
    <dbReference type="NCBI Taxonomy" id="861557"/>
    <lineage>
        <taxon>Eukaryota</taxon>
        <taxon>Fungi</taxon>
        <taxon>Dikarya</taxon>
        <taxon>Ascomycota</taxon>
        <taxon>Pezizomycotina</taxon>
        <taxon>Dothideomycetes</taxon>
        <taxon>Pleosporomycetidae</taxon>
        <taxon>Pleosporales</taxon>
        <taxon>Pleosporineae</taxon>
        <taxon>Pleosporaceae</taxon>
        <taxon>Pyrenophora</taxon>
    </lineage>
</organism>
<feature type="compositionally biased region" description="Polar residues" evidence="11">
    <location>
        <begin position="231"/>
        <end position="240"/>
    </location>
</feature>
<evidence type="ECO:0000313" key="14">
    <source>
        <dbReference type="Proteomes" id="UP000001067"/>
    </source>
</evidence>
<feature type="compositionally biased region" description="Low complexity" evidence="11">
    <location>
        <begin position="213"/>
        <end position="225"/>
    </location>
</feature>
<dbReference type="HOGENOM" id="CLU_000288_17_4_1"/>
<dbReference type="EC" id="2.7.11.22" evidence="2"/>
<evidence type="ECO:0000256" key="11">
    <source>
        <dbReference type="SAM" id="MobiDB-lite"/>
    </source>
</evidence>
<dbReference type="PROSITE" id="PS50011">
    <property type="entry name" value="PROTEIN_KINASE_DOM"/>
    <property type="match status" value="1"/>
</dbReference>
<dbReference type="KEGG" id="pte:PTT_12614"/>
<evidence type="ECO:0000256" key="3">
    <source>
        <dbReference type="ARBA" id="ARBA00022527"/>
    </source>
</evidence>
<dbReference type="GO" id="GO:0008024">
    <property type="term" value="C:cyclin/CDK positive transcription elongation factor complex"/>
    <property type="evidence" value="ECO:0007669"/>
    <property type="project" value="TreeGrafter"/>
</dbReference>
<name>E3RU68_PYRTT</name>
<dbReference type="EMBL" id="GL535099">
    <property type="protein sequence ID" value="EFQ90737.1"/>
    <property type="molecule type" value="Genomic_DNA"/>
</dbReference>
<evidence type="ECO:0000256" key="2">
    <source>
        <dbReference type="ARBA" id="ARBA00012425"/>
    </source>
</evidence>
<feature type="binding site" evidence="10">
    <location>
        <position position="658"/>
    </location>
    <ligand>
        <name>ATP</name>
        <dbReference type="ChEBI" id="CHEBI:30616"/>
    </ligand>
</feature>
<keyword evidence="6" id="KW-0418">Kinase</keyword>
<feature type="compositionally biased region" description="Polar residues" evidence="11">
    <location>
        <begin position="363"/>
        <end position="372"/>
    </location>
</feature>
<feature type="compositionally biased region" description="Low complexity" evidence="11">
    <location>
        <begin position="241"/>
        <end position="252"/>
    </location>
</feature>
<dbReference type="InterPro" id="IPR011009">
    <property type="entry name" value="Kinase-like_dom_sf"/>
</dbReference>
<dbReference type="SMART" id="SM00220">
    <property type="entry name" value="S_TKc"/>
    <property type="match status" value="1"/>
</dbReference>
<evidence type="ECO:0000256" key="4">
    <source>
        <dbReference type="ARBA" id="ARBA00022679"/>
    </source>
</evidence>
<feature type="compositionally biased region" description="Basic and acidic residues" evidence="11">
    <location>
        <begin position="432"/>
        <end position="592"/>
    </location>
</feature>
<dbReference type="PANTHER" id="PTHR24056">
    <property type="entry name" value="CELL DIVISION PROTEIN KINASE"/>
    <property type="match status" value="1"/>
</dbReference>